<dbReference type="Proteomes" id="UP001165069">
    <property type="component" value="Unassembled WGS sequence"/>
</dbReference>
<accession>A0ABQ5QIQ5</accession>
<reference evidence="2 3" key="1">
    <citation type="journal article" date="2023" name="Antonie Van Leeuwenhoek">
        <title>Mesoterricola silvestris gen. nov., sp. nov., Mesoterricola sediminis sp. nov., Geothrix oryzae sp. nov., Geothrix edaphica sp. nov., Geothrix rubra sp. nov., and Geothrix limicola sp. nov., six novel members of Acidobacteriota isolated from soils.</title>
        <authorList>
            <person name="Itoh H."/>
            <person name="Sugisawa Y."/>
            <person name="Mise K."/>
            <person name="Xu Z."/>
            <person name="Kuniyasu M."/>
            <person name="Ushijima N."/>
            <person name="Kawano K."/>
            <person name="Kobayashi E."/>
            <person name="Shiratori Y."/>
            <person name="Masuda Y."/>
            <person name="Senoo K."/>
        </authorList>
    </citation>
    <scope>NUCLEOTIDE SEQUENCE [LARGE SCALE GENOMIC DNA]</scope>
    <source>
        <strain evidence="2 3">Red804</strain>
    </source>
</reference>
<proteinExistence type="predicted"/>
<evidence type="ECO:0000313" key="3">
    <source>
        <dbReference type="Proteomes" id="UP001165069"/>
    </source>
</evidence>
<feature type="region of interest" description="Disordered" evidence="1">
    <location>
        <begin position="1"/>
        <end position="38"/>
    </location>
</feature>
<name>A0ABQ5QIQ5_9BACT</name>
<feature type="compositionally biased region" description="Low complexity" evidence="1">
    <location>
        <begin position="73"/>
        <end position="85"/>
    </location>
</feature>
<evidence type="ECO:0000313" key="2">
    <source>
        <dbReference type="EMBL" id="GLH74218.1"/>
    </source>
</evidence>
<keyword evidence="3" id="KW-1185">Reference proteome</keyword>
<evidence type="ECO:0000256" key="1">
    <source>
        <dbReference type="SAM" id="MobiDB-lite"/>
    </source>
</evidence>
<dbReference type="EMBL" id="BSDE01000005">
    <property type="protein sequence ID" value="GLH74218.1"/>
    <property type="molecule type" value="Genomic_DNA"/>
</dbReference>
<comment type="caution">
    <text evidence="2">The sequence shown here is derived from an EMBL/GenBank/DDBJ whole genome shotgun (WGS) entry which is preliminary data.</text>
</comment>
<sequence length="250" mass="25926">MAWKQDLAKLKQQLDPEPAAAPKPPPKPAPKPATPVVLDDEDAVFLSAMGLKRSAPKPAQAASLPAAQGPISEAPAAVEPTAPETFQEALKDLKGLKPLSKGLPDRAASTPARAVAVPKPSPAPVPVPVQASKPATPTLPEPESSAHPVVPLRFQLAAGMAIEVDASLDLRGHSLADAIERLKDRLGDGLVLGWRSLQVTLGPDPTLHEGLLALLASGQAPMVARYAQAPVPMGGTQAWLLYFGPPPAQP</sequence>
<organism evidence="2 3">
    <name type="scientific">Geothrix limicola</name>
    <dbReference type="NCBI Taxonomy" id="2927978"/>
    <lineage>
        <taxon>Bacteria</taxon>
        <taxon>Pseudomonadati</taxon>
        <taxon>Acidobacteriota</taxon>
        <taxon>Holophagae</taxon>
        <taxon>Holophagales</taxon>
        <taxon>Holophagaceae</taxon>
        <taxon>Geothrix</taxon>
    </lineage>
</organism>
<feature type="compositionally biased region" description="Pro residues" evidence="1">
    <location>
        <begin position="19"/>
        <end position="33"/>
    </location>
</feature>
<gene>
    <name evidence="2" type="ORF">GETHLI_27200</name>
</gene>
<feature type="compositionally biased region" description="Basic and acidic residues" evidence="1">
    <location>
        <begin position="1"/>
        <end position="14"/>
    </location>
</feature>
<feature type="region of interest" description="Disordered" evidence="1">
    <location>
        <begin position="52"/>
        <end position="85"/>
    </location>
</feature>
<feature type="region of interest" description="Disordered" evidence="1">
    <location>
        <begin position="97"/>
        <end position="146"/>
    </location>
</feature>
<protein>
    <submittedName>
        <fullName evidence="2">Uncharacterized protein</fullName>
    </submittedName>
</protein>
<dbReference type="RefSeq" id="WP_285576241.1">
    <property type="nucleotide sequence ID" value="NZ_BSDE01000005.1"/>
</dbReference>